<dbReference type="RefSeq" id="WP_149199834.1">
    <property type="nucleotide sequence ID" value="NZ_BSOV01000013.1"/>
</dbReference>
<dbReference type="KEGG" id="aoz:HUE56_08640"/>
<dbReference type="Proteomes" id="UP000509702">
    <property type="component" value="Plasmid unnamed4"/>
</dbReference>
<feature type="transmembrane region" description="Helical" evidence="6">
    <location>
        <begin position="92"/>
        <end position="114"/>
    </location>
</feature>
<evidence type="ECO:0000313" key="8">
    <source>
        <dbReference type="Proteomes" id="UP000509702"/>
    </source>
</evidence>
<dbReference type="GO" id="GO:0005886">
    <property type="term" value="C:plasma membrane"/>
    <property type="evidence" value="ECO:0007669"/>
    <property type="project" value="UniProtKB-SubCell"/>
</dbReference>
<keyword evidence="5 6" id="KW-0472">Membrane</keyword>
<protein>
    <submittedName>
        <fullName evidence="7">Branched-chain amino acid ABC transporter permease</fullName>
    </submittedName>
</protein>
<gene>
    <name evidence="7" type="ORF">HUE56_08640</name>
</gene>
<keyword evidence="7" id="KW-0614">Plasmid</keyword>
<evidence type="ECO:0000256" key="1">
    <source>
        <dbReference type="ARBA" id="ARBA00004651"/>
    </source>
</evidence>
<keyword evidence="3 6" id="KW-0812">Transmembrane</keyword>
<reference evidence="7 8" key="1">
    <citation type="submission" date="2020-06" db="EMBL/GenBank/DDBJ databases">
        <title>Complete genome of Azosprillum oryzae KACC14407.</title>
        <authorList>
            <person name="Kim M."/>
            <person name="Park Y.-J."/>
            <person name="Shin J.-H."/>
        </authorList>
    </citation>
    <scope>NUCLEOTIDE SEQUENCE [LARGE SCALE GENOMIC DNA]</scope>
    <source>
        <strain evidence="7 8">KACC 14407</strain>
        <plasmid evidence="7 8">unnamed4</plasmid>
    </source>
</reference>
<evidence type="ECO:0000256" key="6">
    <source>
        <dbReference type="SAM" id="Phobius"/>
    </source>
</evidence>
<keyword evidence="4 6" id="KW-1133">Transmembrane helix</keyword>
<evidence type="ECO:0000256" key="4">
    <source>
        <dbReference type="ARBA" id="ARBA00022989"/>
    </source>
</evidence>
<dbReference type="AlphaFoldDB" id="A0A6N1AGC1"/>
<dbReference type="Pfam" id="PF02653">
    <property type="entry name" value="BPD_transp_2"/>
    <property type="match status" value="1"/>
</dbReference>
<feature type="transmembrane region" description="Helical" evidence="6">
    <location>
        <begin position="293"/>
        <end position="312"/>
    </location>
</feature>
<dbReference type="InterPro" id="IPR043428">
    <property type="entry name" value="LivM-like"/>
</dbReference>
<dbReference type="PANTHER" id="PTHR30482">
    <property type="entry name" value="HIGH-AFFINITY BRANCHED-CHAIN AMINO ACID TRANSPORT SYSTEM PERMEASE"/>
    <property type="match status" value="1"/>
</dbReference>
<evidence type="ECO:0000256" key="3">
    <source>
        <dbReference type="ARBA" id="ARBA00022692"/>
    </source>
</evidence>
<dbReference type="CDD" id="cd06581">
    <property type="entry name" value="TM_PBP1_LivM_like"/>
    <property type="match status" value="1"/>
</dbReference>
<dbReference type="GO" id="GO:0015658">
    <property type="term" value="F:branched-chain amino acid transmembrane transporter activity"/>
    <property type="evidence" value="ECO:0007669"/>
    <property type="project" value="InterPro"/>
</dbReference>
<feature type="transmembrane region" description="Helical" evidence="6">
    <location>
        <begin position="170"/>
        <end position="189"/>
    </location>
</feature>
<evidence type="ECO:0000256" key="2">
    <source>
        <dbReference type="ARBA" id="ARBA00022475"/>
    </source>
</evidence>
<sequence length="331" mass="35082">MSLATFDLTPLRRADRWHPAELAFWLLPVAAYLVFPDNLVLLTQIAITALFCLSLDLILGYAGIVSLGHAAFFGFGAYAAGLLAANGIGDPLAGLAVAALASAALGFVTSFLVLRGSDLTRLMVTLGIAMMLYEVANKLTDLTGGVDGLQGIEMTPLLGRFTFDLYGKTAYWYAVAVLFLLFWAARKLVHSPFGLSLKGIRLNVARMPAIGAPVNARLSAIYTIGAAYAGIAGALLAQTTQFVALDVLSFNRSAELMLILVLGGSGSLYGAVIGAIVFMSAHHVLSDMNPEYWQFWLGALLVVVVLFARDGVMGGLRRLSHAAGGLRKGAR</sequence>
<comment type="subcellular location">
    <subcellularLocation>
        <location evidence="1">Cell membrane</location>
        <topology evidence="1">Multi-pass membrane protein</topology>
    </subcellularLocation>
</comment>
<dbReference type="InterPro" id="IPR001851">
    <property type="entry name" value="ABC_transp_permease"/>
</dbReference>
<feature type="transmembrane region" description="Helical" evidence="6">
    <location>
        <begin position="220"/>
        <end position="244"/>
    </location>
</feature>
<keyword evidence="8" id="KW-1185">Reference proteome</keyword>
<geneLocation type="plasmid" evidence="7 8">
    <name>unnamed4</name>
</geneLocation>
<name>A0A6N1AGC1_9PROT</name>
<evidence type="ECO:0000313" key="7">
    <source>
        <dbReference type="EMBL" id="QKS50586.1"/>
    </source>
</evidence>
<evidence type="ECO:0000256" key="5">
    <source>
        <dbReference type="ARBA" id="ARBA00023136"/>
    </source>
</evidence>
<feature type="transmembrane region" description="Helical" evidence="6">
    <location>
        <begin position="256"/>
        <end position="281"/>
    </location>
</feature>
<accession>A0A6N1AGC1</accession>
<dbReference type="EMBL" id="CP054618">
    <property type="protein sequence ID" value="QKS50586.1"/>
    <property type="molecule type" value="Genomic_DNA"/>
</dbReference>
<proteinExistence type="predicted"/>
<keyword evidence="2" id="KW-1003">Cell membrane</keyword>
<dbReference type="OrthoDB" id="9804361at2"/>
<feature type="transmembrane region" description="Helical" evidence="6">
    <location>
        <begin position="22"/>
        <end position="51"/>
    </location>
</feature>
<feature type="transmembrane region" description="Helical" evidence="6">
    <location>
        <begin position="58"/>
        <end position="80"/>
    </location>
</feature>
<organism evidence="7 8">
    <name type="scientific">Azospirillum oryzae</name>
    <dbReference type="NCBI Taxonomy" id="286727"/>
    <lineage>
        <taxon>Bacteria</taxon>
        <taxon>Pseudomonadati</taxon>
        <taxon>Pseudomonadota</taxon>
        <taxon>Alphaproteobacteria</taxon>
        <taxon>Rhodospirillales</taxon>
        <taxon>Azospirillaceae</taxon>
        <taxon>Azospirillum</taxon>
    </lineage>
</organism>
<dbReference type="PANTHER" id="PTHR30482:SF17">
    <property type="entry name" value="ABC TRANSPORTER ATP-BINDING PROTEIN"/>
    <property type="match status" value="1"/>
</dbReference>